<dbReference type="PANTHER" id="PTHR47926">
    <property type="entry name" value="PENTATRICOPEPTIDE REPEAT-CONTAINING PROTEIN"/>
    <property type="match status" value="1"/>
</dbReference>
<sequence>MILEQDPNDPAAYILLSNLYASRGQWENVAKIRKGMKERNLVKEAGCSWIEAENKVHKFYVGDTKHPQARDIYEELDRLLLEIKRWAISRTQDFVLHEVEEEQKEQYLFQHSEKLALAFSLISTSKPKPIRIFKNLRVCGDCHTAMKYISIATGREIVVRDSNRFHHIINGSCSSKCLLTVLSGWFLPDGSPNLTHPPVKAKIITEIHLEADKIMATTPQNLFKLYKINGQSSCGAVFAR</sequence>
<dbReference type="InterPro" id="IPR046848">
    <property type="entry name" value="E_motif"/>
</dbReference>
<gene>
    <name evidence="3" type="ORF">Fot_00958</name>
</gene>
<dbReference type="Proteomes" id="UP001604277">
    <property type="component" value="Unassembled WGS sequence"/>
</dbReference>
<organism evidence="3 4">
    <name type="scientific">Forsythia ovata</name>
    <dbReference type="NCBI Taxonomy" id="205694"/>
    <lineage>
        <taxon>Eukaryota</taxon>
        <taxon>Viridiplantae</taxon>
        <taxon>Streptophyta</taxon>
        <taxon>Embryophyta</taxon>
        <taxon>Tracheophyta</taxon>
        <taxon>Spermatophyta</taxon>
        <taxon>Magnoliopsida</taxon>
        <taxon>eudicotyledons</taxon>
        <taxon>Gunneridae</taxon>
        <taxon>Pentapetalae</taxon>
        <taxon>asterids</taxon>
        <taxon>lamiids</taxon>
        <taxon>Lamiales</taxon>
        <taxon>Oleaceae</taxon>
        <taxon>Forsythieae</taxon>
        <taxon>Forsythia</taxon>
    </lineage>
</organism>
<evidence type="ECO:0000313" key="4">
    <source>
        <dbReference type="Proteomes" id="UP001604277"/>
    </source>
</evidence>
<reference evidence="4" key="1">
    <citation type="submission" date="2024-07" db="EMBL/GenBank/DDBJ databases">
        <title>Two chromosome-level genome assemblies of Korean endemic species Abeliophyllum distichum and Forsythia ovata (Oleaceae).</title>
        <authorList>
            <person name="Jang H."/>
        </authorList>
    </citation>
    <scope>NUCLEOTIDE SEQUENCE [LARGE SCALE GENOMIC DNA]</scope>
</reference>
<comment type="similarity">
    <text evidence="1">Belongs to the PPR family. PCMP-H subfamily.</text>
</comment>
<keyword evidence="4" id="KW-1185">Reference proteome</keyword>
<dbReference type="AlphaFoldDB" id="A0ABD1X2V1"/>
<dbReference type="InterPro" id="IPR032867">
    <property type="entry name" value="DYW_dom"/>
</dbReference>
<dbReference type="InterPro" id="IPR046960">
    <property type="entry name" value="PPR_At4g14850-like_plant"/>
</dbReference>
<protein>
    <submittedName>
        <fullName evidence="3">Pentatricopeptide repeat-containing protein</fullName>
    </submittedName>
</protein>
<dbReference type="PANTHER" id="PTHR47926:SF522">
    <property type="entry name" value="TETRATRICOPEPTIDE REPEAT-LIKE SUPERFAMILY PROTEIN"/>
    <property type="match status" value="1"/>
</dbReference>
<evidence type="ECO:0000313" key="3">
    <source>
        <dbReference type="EMBL" id="KAL2556219.1"/>
    </source>
</evidence>
<dbReference type="InterPro" id="IPR046849">
    <property type="entry name" value="E2_motif"/>
</dbReference>
<name>A0ABD1X2V1_9LAMI</name>
<comment type="caution">
    <text evidence="3">The sequence shown here is derived from an EMBL/GenBank/DDBJ whole genome shotgun (WGS) entry which is preliminary data.</text>
</comment>
<evidence type="ECO:0000256" key="1">
    <source>
        <dbReference type="ARBA" id="ARBA00006643"/>
    </source>
</evidence>
<proteinExistence type="inferred from homology"/>
<evidence type="ECO:0000259" key="2">
    <source>
        <dbReference type="Pfam" id="PF14432"/>
    </source>
</evidence>
<dbReference type="Pfam" id="PF14432">
    <property type="entry name" value="DYW_deaminase"/>
    <property type="match status" value="1"/>
</dbReference>
<feature type="domain" description="DYW" evidence="2">
    <location>
        <begin position="92"/>
        <end position="176"/>
    </location>
</feature>
<accession>A0ABD1X2V1</accession>
<dbReference type="Pfam" id="PF20431">
    <property type="entry name" value="E_motif"/>
    <property type="match status" value="1"/>
</dbReference>
<dbReference type="EMBL" id="JBFOLJ010000001">
    <property type="protein sequence ID" value="KAL2556219.1"/>
    <property type="molecule type" value="Genomic_DNA"/>
</dbReference>
<dbReference type="Pfam" id="PF20430">
    <property type="entry name" value="Eplus_motif"/>
    <property type="match status" value="1"/>
</dbReference>